<dbReference type="PANTHER" id="PTHR31290">
    <property type="entry name" value="UV-DAMAGE ENDONUCLEASE"/>
    <property type="match status" value="1"/>
</dbReference>
<reference evidence="9 10" key="1">
    <citation type="submission" date="2024-09" db="EMBL/GenBank/DDBJ databases">
        <authorList>
            <person name="Sun Q."/>
            <person name="Mori K."/>
        </authorList>
    </citation>
    <scope>NUCLEOTIDE SEQUENCE [LARGE SCALE GENOMIC DNA]</scope>
    <source>
        <strain evidence="9 10">JCM 11201</strain>
    </source>
</reference>
<dbReference type="InterPro" id="IPR023520">
    <property type="entry name" value="UvdE_bac"/>
</dbReference>
<dbReference type="PANTHER" id="PTHR31290:SF5">
    <property type="entry name" value="UV-DAMAGE ENDONUCLEASE"/>
    <property type="match status" value="1"/>
</dbReference>
<evidence type="ECO:0000256" key="4">
    <source>
        <dbReference type="ARBA" id="ARBA00022769"/>
    </source>
</evidence>
<name>A0ABV5WHX6_9BACI</name>
<keyword evidence="2 8" id="KW-0255">Endonuclease</keyword>
<comment type="function">
    <text evidence="7">Component in a DNA repair pathway. Removal of UV LIGHT damaged nucleotides. Recognizes pyrimidine dimers and cleave a phosphodiester bond immediately 5' to the lesion.</text>
</comment>
<dbReference type="InterPro" id="IPR004601">
    <property type="entry name" value="UvdE"/>
</dbReference>
<keyword evidence="6 8" id="KW-0234">DNA repair</keyword>
<sequence>MKIRFGYVSHALSLWDCSPAKTMTFTRWQQLEKGEREEKLSIITLQNLQHTLRALHYNIAQEIWLYRLSSSIVPLATHPEVEFDYIDLFRDMWKEIGQLIQKHRLRVSFHPNQFTLFTSDKQHITDNAVVDMEYHYRVLEAMGIAKESYINIHVGGAYGDKEAAIARFHQNLQKLPLPIKRQMTLENDDKTYTTEETLAVCQKEQIPLVFDYHHHKANESGDDLTALLTDVFTTWDHTEIIPKVHLSSPKSEKEFRSHADYVDAAFVKPFFAAAKGTGRDFDVMVESKQKDRAALQLVEDLAKMRGYKRIGGATIEI</sequence>
<dbReference type="Gene3D" id="3.20.20.150">
    <property type="entry name" value="Divalent-metal-dependent TIM barrel enzymes"/>
    <property type="match status" value="1"/>
</dbReference>
<keyword evidence="1 8" id="KW-0540">Nuclease</keyword>
<organism evidence="9 10">
    <name type="scientific">Ectobacillus funiculus</name>
    <dbReference type="NCBI Taxonomy" id="137993"/>
    <lineage>
        <taxon>Bacteria</taxon>
        <taxon>Bacillati</taxon>
        <taxon>Bacillota</taxon>
        <taxon>Bacilli</taxon>
        <taxon>Bacillales</taxon>
        <taxon>Bacillaceae</taxon>
        <taxon>Ectobacillus</taxon>
    </lineage>
</organism>
<keyword evidence="4 8" id="KW-0228">DNA excision</keyword>
<dbReference type="HAMAP" id="MF_00606">
    <property type="entry name" value="UV_endonuclease"/>
    <property type="match status" value="1"/>
</dbReference>
<evidence type="ECO:0000256" key="6">
    <source>
        <dbReference type="ARBA" id="ARBA00023204"/>
    </source>
</evidence>
<accession>A0ABV5WHX6</accession>
<dbReference type="SUPFAM" id="SSF51658">
    <property type="entry name" value="Xylose isomerase-like"/>
    <property type="match status" value="1"/>
</dbReference>
<dbReference type="GO" id="GO:0004519">
    <property type="term" value="F:endonuclease activity"/>
    <property type="evidence" value="ECO:0007669"/>
    <property type="project" value="UniProtKB-KW"/>
</dbReference>
<dbReference type="EMBL" id="JBHMAF010000114">
    <property type="protein sequence ID" value="MFB9760216.1"/>
    <property type="molecule type" value="Genomic_DNA"/>
</dbReference>
<protein>
    <recommendedName>
        <fullName evidence="8">UV DNA damage endonuclease</fullName>
        <shortName evidence="8">UV-endonuclease</shortName>
        <shortName evidence="8">UVED</shortName>
        <ecNumber evidence="8">3.-.-.-</ecNumber>
    </recommendedName>
</protein>
<evidence type="ECO:0000256" key="1">
    <source>
        <dbReference type="ARBA" id="ARBA00022722"/>
    </source>
</evidence>
<keyword evidence="10" id="KW-1185">Reference proteome</keyword>
<comment type="similarity">
    <text evidence="8">Belongs to the uve1/UvsE family.</text>
</comment>
<evidence type="ECO:0000256" key="2">
    <source>
        <dbReference type="ARBA" id="ARBA00022759"/>
    </source>
</evidence>
<dbReference type="NCBIfam" id="TIGR00629">
    <property type="entry name" value="uvde"/>
    <property type="match status" value="1"/>
</dbReference>
<evidence type="ECO:0000256" key="7">
    <source>
        <dbReference type="ARBA" id="ARBA00025029"/>
    </source>
</evidence>
<gene>
    <name evidence="8 9" type="primary">uvsE</name>
    <name evidence="9" type="ORF">ACFFMS_17785</name>
</gene>
<comment type="caution">
    <text evidence="9">The sequence shown here is derived from an EMBL/GenBank/DDBJ whole genome shotgun (WGS) entry which is preliminary data.</text>
</comment>
<dbReference type="Pfam" id="PF03851">
    <property type="entry name" value="UvdE"/>
    <property type="match status" value="1"/>
</dbReference>
<dbReference type="RefSeq" id="WP_379950544.1">
    <property type="nucleotide sequence ID" value="NZ_JBHMAF010000114.1"/>
</dbReference>
<dbReference type="InterPro" id="IPR036237">
    <property type="entry name" value="Xyl_isomerase-like_sf"/>
</dbReference>
<dbReference type="EC" id="3.-.-.-" evidence="8"/>
<evidence type="ECO:0000313" key="10">
    <source>
        <dbReference type="Proteomes" id="UP001589609"/>
    </source>
</evidence>
<dbReference type="Proteomes" id="UP001589609">
    <property type="component" value="Unassembled WGS sequence"/>
</dbReference>
<proteinExistence type="inferred from homology"/>
<evidence type="ECO:0000256" key="8">
    <source>
        <dbReference type="HAMAP-Rule" id="MF_00606"/>
    </source>
</evidence>
<keyword evidence="3 8" id="KW-0227">DNA damage</keyword>
<keyword evidence="5 8" id="KW-0378">Hydrolase</keyword>
<evidence type="ECO:0000313" key="9">
    <source>
        <dbReference type="EMBL" id="MFB9760216.1"/>
    </source>
</evidence>
<evidence type="ECO:0000256" key="5">
    <source>
        <dbReference type="ARBA" id="ARBA00022801"/>
    </source>
</evidence>
<evidence type="ECO:0000256" key="3">
    <source>
        <dbReference type="ARBA" id="ARBA00022763"/>
    </source>
</evidence>
<comment type="function">
    <text evidence="8">Component in a DNA repair pathway. Removal of UV-light damaged nucleotides. Recognizes pyrimidine dimers and cleave a phosphodiester bond immediately 5' to the lesion.</text>
</comment>